<dbReference type="InterPro" id="IPR011650">
    <property type="entry name" value="Peptidase_M20_dimer"/>
</dbReference>
<dbReference type="GO" id="GO:0005737">
    <property type="term" value="C:cytoplasm"/>
    <property type="evidence" value="ECO:0007669"/>
    <property type="project" value="UniProtKB-SubCell"/>
</dbReference>
<dbReference type="Pfam" id="PF07687">
    <property type="entry name" value="M20_dimer"/>
    <property type="match status" value="1"/>
</dbReference>
<feature type="domain" description="Peptidase M20 dimerisation" evidence="9">
    <location>
        <begin position="229"/>
        <end position="342"/>
    </location>
</feature>
<dbReference type="SUPFAM" id="SSF55031">
    <property type="entry name" value="Bacterial exopeptidase dimerisation domain"/>
    <property type="match status" value="1"/>
</dbReference>
<dbReference type="InterPro" id="IPR050072">
    <property type="entry name" value="Peptidase_M20A"/>
</dbReference>
<evidence type="ECO:0000256" key="2">
    <source>
        <dbReference type="ARBA" id="ARBA00022490"/>
    </source>
</evidence>
<dbReference type="CDD" id="cd03894">
    <property type="entry name" value="M20_ArgE"/>
    <property type="match status" value="1"/>
</dbReference>
<dbReference type="InterPro" id="IPR036264">
    <property type="entry name" value="Bact_exopeptidase_dim_dom"/>
</dbReference>
<evidence type="ECO:0000256" key="5">
    <source>
        <dbReference type="ARBA" id="ARBA00022723"/>
    </source>
</evidence>
<gene>
    <name evidence="10" type="ORF">ECC02_000826</name>
</gene>
<organism evidence="10 11">
    <name type="scientific">Trypanosoma cruzi</name>
    <dbReference type="NCBI Taxonomy" id="5693"/>
    <lineage>
        <taxon>Eukaryota</taxon>
        <taxon>Discoba</taxon>
        <taxon>Euglenozoa</taxon>
        <taxon>Kinetoplastea</taxon>
        <taxon>Metakinetoplastina</taxon>
        <taxon>Trypanosomatida</taxon>
        <taxon>Trypanosomatidae</taxon>
        <taxon>Trypanosoma</taxon>
        <taxon>Schizotrypanum</taxon>
    </lineage>
</organism>
<dbReference type="GO" id="GO:0046872">
    <property type="term" value="F:metal ion binding"/>
    <property type="evidence" value="ECO:0007669"/>
    <property type="project" value="UniProtKB-KW"/>
</dbReference>
<keyword evidence="8" id="KW-0812">Transmembrane</keyword>
<feature type="transmembrane region" description="Helical" evidence="8">
    <location>
        <begin position="27"/>
        <end position="49"/>
    </location>
</feature>
<dbReference type="GO" id="GO:0008777">
    <property type="term" value="F:acetylornithine deacetylase activity"/>
    <property type="evidence" value="ECO:0007669"/>
    <property type="project" value="TreeGrafter"/>
</dbReference>
<dbReference type="Proteomes" id="UP000583944">
    <property type="component" value="Unassembled WGS sequence"/>
</dbReference>
<dbReference type="NCBIfam" id="TIGR01892">
    <property type="entry name" value="AcOrn-deacetyl"/>
    <property type="match status" value="1"/>
</dbReference>
<dbReference type="InterPro" id="IPR010169">
    <property type="entry name" value="AcOrn-deacetyl"/>
</dbReference>
<dbReference type="PANTHER" id="PTHR43808:SF31">
    <property type="entry name" value="N-ACETYL-L-CITRULLINE DEACETYLASE"/>
    <property type="match status" value="1"/>
</dbReference>
<evidence type="ECO:0000313" key="10">
    <source>
        <dbReference type="EMBL" id="KAF5225897.1"/>
    </source>
</evidence>
<dbReference type="SUPFAM" id="SSF53187">
    <property type="entry name" value="Zn-dependent exopeptidases"/>
    <property type="match status" value="1"/>
</dbReference>
<dbReference type="EMBL" id="JABDHM010000004">
    <property type="protein sequence ID" value="KAF5225897.1"/>
    <property type="molecule type" value="Genomic_DNA"/>
</dbReference>
<dbReference type="InterPro" id="IPR002933">
    <property type="entry name" value="Peptidase_M20"/>
</dbReference>
<comment type="caution">
    <text evidence="10">The sequence shown here is derived from an EMBL/GenBank/DDBJ whole genome shotgun (WGS) entry which is preliminary data.</text>
</comment>
<dbReference type="Pfam" id="PF01546">
    <property type="entry name" value="Peptidase_M20"/>
    <property type="match status" value="1"/>
</dbReference>
<sequence>MFPCPALFSWARVRTKEKGSFGSFPSVSFAVFDYFSFAQILALFSSLLLQQFNSVTTMNAKQWLAKLVSFDTTSRNSNLELIHYCKDYLEGLGVKCTLVHNAEKTKANLWATLPGEGGVTEGGIILSGHTDVVPVDGQKWNSDPFTLTERDGKLYGRGTSDMKGFVAVCMSMTPELLKMKRAKPIHFAWTYDEEVGCIGGQVLTDFLREHKIRAECCIVGEPTSNKLVVAHKGLFLYRVCVHGKAVHSSYAQTKQGCNAVYYAAKLIVKINEIAENIKFYGMQDPCFDVPFTTMSPNLIQGGNALNTVPAKCEFVYEMRYLPEAEAEKFEERIKAYVNDTLLPSMKKAFGDARIELEKLSKTPPFKDANEKDPFTLLMRQITKDSTKRKVAYGTEAGQYQAIGVPAVVCGPGSILQAHKPNEFVTLEQLDECARIIRKAIQGDGAVARPHL</sequence>
<dbReference type="AlphaFoldDB" id="A0A7J6YGR0"/>
<keyword evidence="2" id="KW-0963">Cytoplasm</keyword>
<keyword evidence="6" id="KW-0378">Hydrolase</keyword>
<evidence type="ECO:0000256" key="3">
    <source>
        <dbReference type="ARBA" id="ARBA00022571"/>
    </source>
</evidence>
<evidence type="ECO:0000256" key="1">
    <source>
        <dbReference type="ARBA" id="ARBA00004496"/>
    </source>
</evidence>
<dbReference type="GO" id="GO:0006526">
    <property type="term" value="P:L-arginine biosynthetic process"/>
    <property type="evidence" value="ECO:0007669"/>
    <property type="project" value="UniProtKB-KW"/>
</dbReference>
<keyword evidence="4" id="KW-0028">Amino-acid biosynthesis</keyword>
<dbReference type="VEuPathDB" id="TriTrypDB:ECC02_000826"/>
<reference evidence="10 11" key="1">
    <citation type="journal article" date="2019" name="Genome Biol. Evol.">
        <title>Nanopore Sequencing Significantly Improves Genome Assembly of the Protozoan Parasite Trypanosoma cruzi.</title>
        <authorList>
            <person name="Diaz-Viraque F."/>
            <person name="Pita S."/>
            <person name="Greif G."/>
            <person name="de Souza R.C.M."/>
            <person name="Iraola G."/>
            <person name="Robello C."/>
        </authorList>
    </citation>
    <scope>NUCLEOTIDE SEQUENCE [LARGE SCALE GENOMIC DNA]</scope>
    <source>
        <strain evidence="10 11">Berenice</strain>
    </source>
</reference>
<keyword evidence="5" id="KW-0479">Metal-binding</keyword>
<comment type="subcellular location">
    <subcellularLocation>
        <location evidence="1">Cytoplasm</location>
    </subcellularLocation>
</comment>
<evidence type="ECO:0000256" key="7">
    <source>
        <dbReference type="ARBA" id="ARBA00022833"/>
    </source>
</evidence>
<dbReference type="NCBIfam" id="NF005710">
    <property type="entry name" value="PRK07522.1"/>
    <property type="match status" value="1"/>
</dbReference>
<name>A0A7J6YGR0_TRYCR</name>
<evidence type="ECO:0000259" key="9">
    <source>
        <dbReference type="Pfam" id="PF07687"/>
    </source>
</evidence>
<keyword evidence="7" id="KW-0862">Zinc</keyword>
<dbReference type="Gene3D" id="3.40.630.10">
    <property type="entry name" value="Zn peptidases"/>
    <property type="match status" value="1"/>
</dbReference>
<evidence type="ECO:0000256" key="6">
    <source>
        <dbReference type="ARBA" id="ARBA00022801"/>
    </source>
</evidence>
<accession>A0A7J6YGR0</accession>
<keyword evidence="8" id="KW-1133">Transmembrane helix</keyword>
<proteinExistence type="predicted"/>
<evidence type="ECO:0000256" key="4">
    <source>
        <dbReference type="ARBA" id="ARBA00022605"/>
    </source>
</evidence>
<keyword evidence="8" id="KW-0472">Membrane</keyword>
<dbReference type="Gene3D" id="3.30.70.360">
    <property type="match status" value="1"/>
</dbReference>
<evidence type="ECO:0000256" key="8">
    <source>
        <dbReference type="SAM" id="Phobius"/>
    </source>
</evidence>
<protein>
    <submittedName>
        <fullName evidence="10">Putative metallo-peptidase clan MH family M18</fullName>
    </submittedName>
</protein>
<dbReference type="FunFam" id="3.30.70.360:FF:000003">
    <property type="entry name" value="Acetylornithine deacetylase"/>
    <property type="match status" value="1"/>
</dbReference>
<dbReference type="PANTHER" id="PTHR43808">
    <property type="entry name" value="ACETYLORNITHINE DEACETYLASE"/>
    <property type="match status" value="1"/>
</dbReference>
<evidence type="ECO:0000313" key="11">
    <source>
        <dbReference type="Proteomes" id="UP000583944"/>
    </source>
</evidence>
<dbReference type="VEuPathDB" id="TriTrypDB:BCY84_12819"/>
<keyword evidence="3" id="KW-0055">Arginine biosynthesis</keyword>